<dbReference type="KEGG" id="scor:J3U87_07515"/>
<evidence type="ECO:0000313" key="4">
    <source>
        <dbReference type="Proteomes" id="UP000663929"/>
    </source>
</evidence>
<dbReference type="InterPro" id="IPR003660">
    <property type="entry name" value="HAMP_dom"/>
</dbReference>
<evidence type="ECO:0000259" key="2">
    <source>
        <dbReference type="PROSITE" id="PS50885"/>
    </source>
</evidence>
<dbReference type="GO" id="GO:0007165">
    <property type="term" value="P:signal transduction"/>
    <property type="evidence" value="ECO:0007669"/>
    <property type="project" value="InterPro"/>
</dbReference>
<accession>A0A8A4TSE1</accession>
<dbReference type="RefSeq" id="WP_237382416.1">
    <property type="nucleotide sequence ID" value="NZ_CP071793.1"/>
</dbReference>
<dbReference type="CDD" id="cd06225">
    <property type="entry name" value="HAMP"/>
    <property type="match status" value="1"/>
</dbReference>
<dbReference type="Gene3D" id="6.10.340.10">
    <property type="match status" value="1"/>
</dbReference>
<sequence length="259" mass="29316">MSLTIKFSLFTSFLCLSVILGITYLSYRISYRELEQSLGEKLESIVRTGAASIDGDLHDRVRGPEDVEGEAFTTLRQQLRDIKRANELETEVYTFRQEGESLKFVVMTNEKPFVGDTYGIRPEMRVTLTKGQPNHTLLYEDSHGQWISAYAPILDSQGNISGLLEADYEVHTFFSLLREKFIYLMIKALAFALAAVAVSYLLALSVTRKLVYLTDITEKISLGKMDKPIQIEGRDEVARLGESLERMRESLVIAAKLID</sequence>
<evidence type="ECO:0000256" key="1">
    <source>
        <dbReference type="SAM" id="Phobius"/>
    </source>
</evidence>
<organism evidence="3 4">
    <name type="scientific">Sulfidibacter corallicola</name>
    <dbReference type="NCBI Taxonomy" id="2818388"/>
    <lineage>
        <taxon>Bacteria</taxon>
        <taxon>Pseudomonadati</taxon>
        <taxon>Acidobacteriota</taxon>
        <taxon>Holophagae</taxon>
        <taxon>Acanthopleuribacterales</taxon>
        <taxon>Acanthopleuribacteraceae</taxon>
        <taxon>Sulfidibacter</taxon>
    </lineage>
</organism>
<keyword evidence="1" id="KW-0472">Membrane</keyword>
<feature type="transmembrane region" description="Helical" evidence="1">
    <location>
        <begin position="181"/>
        <end position="203"/>
    </location>
</feature>
<protein>
    <submittedName>
        <fullName evidence="3">Cache and HAMP domain-containing protein</fullName>
    </submittedName>
</protein>
<keyword evidence="4" id="KW-1185">Reference proteome</keyword>
<dbReference type="Proteomes" id="UP000663929">
    <property type="component" value="Chromosome"/>
</dbReference>
<dbReference type="Pfam" id="PF00672">
    <property type="entry name" value="HAMP"/>
    <property type="match status" value="1"/>
</dbReference>
<dbReference type="EMBL" id="CP071793">
    <property type="protein sequence ID" value="QTD52307.1"/>
    <property type="molecule type" value="Genomic_DNA"/>
</dbReference>
<keyword evidence="1" id="KW-0812">Transmembrane</keyword>
<dbReference type="PROSITE" id="PS50885">
    <property type="entry name" value="HAMP"/>
    <property type="match status" value="1"/>
</dbReference>
<name>A0A8A4TSE1_SULCO</name>
<dbReference type="SUPFAM" id="SSF158472">
    <property type="entry name" value="HAMP domain-like"/>
    <property type="match status" value="1"/>
</dbReference>
<gene>
    <name evidence="3" type="ORF">J3U87_07515</name>
</gene>
<dbReference type="GO" id="GO:0016020">
    <property type="term" value="C:membrane"/>
    <property type="evidence" value="ECO:0007669"/>
    <property type="project" value="InterPro"/>
</dbReference>
<keyword evidence="1" id="KW-1133">Transmembrane helix</keyword>
<proteinExistence type="predicted"/>
<feature type="transmembrane region" description="Helical" evidence="1">
    <location>
        <begin position="6"/>
        <end position="27"/>
    </location>
</feature>
<evidence type="ECO:0000313" key="3">
    <source>
        <dbReference type="EMBL" id="QTD52307.1"/>
    </source>
</evidence>
<reference evidence="3" key="1">
    <citation type="submission" date="2021-03" db="EMBL/GenBank/DDBJ databases">
        <title>Acanthopleuribacteraceae sp. M133.</title>
        <authorList>
            <person name="Wang G."/>
        </authorList>
    </citation>
    <scope>NUCLEOTIDE SEQUENCE</scope>
    <source>
        <strain evidence="3">M133</strain>
    </source>
</reference>
<feature type="domain" description="HAMP" evidence="2">
    <location>
        <begin position="204"/>
        <end position="256"/>
    </location>
</feature>
<dbReference type="SMART" id="SM00304">
    <property type="entry name" value="HAMP"/>
    <property type="match status" value="1"/>
</dbReference>
<dbReference type="AlphaFoldDB" id="A0A8A4TSE1"/>